<evidence type="ECO:0000256" key="4">
    <source>
        <dbReference type="ARBA" id="ARBA00022475"/>
    </source>
</evidence>
<comment type="subcellular location">
    <subcellularLocation>
        <location evidence="1">Cell membrane</location>
        <topology evidence="1">Multi-pass membrane protein</topology>
    </subcellularLocation>
</comment>
<evidence type="ECO:0000256" key="2">
    <source>
        <dbReference type="ARBA" id="ARBA00009962"/>
    </source>
</evidence>
<keyword evidence="6 8" id="KW-1133">Transmembrane helix</keyword>
<feature type="transmembrane region" description="Helical" evidence="8">
    <location>
        <begin position="69"/>
        <end position="87"/>
    </location>
</feature>
<name>A0A7W1XV48_9BACL</name>
<keyword evidence="4" id="KW-1003">Cell membrane</keyword>
<dbReference type="Proteomes" id="UP000538292">
    <property type="component" value="Unassembled WGS sequence"/>
</dbReference>
<dbReference type="GO" id="GO:0005886">
    <property type="term" value="C:plasma membrane"/>
    <property type="evidence" value="ECO:0007669"/>
    <property type="project" value="UniProtKB-SubCell"/>
</dbReference>
<sequence>MSITSIVLLIFIVLIAGYLIYESTIIPFLKGKTRLVILLRKRLLGDQLIFAGLLIILYISNYVRGVKGWDNYLLLVLTVLFIFYVFIRSPKAHFKDKGFFYGLFYTEYDKIKDMRLSEDGVLVIDTDRRRLMLFARRIEDLESILKHLVEH</sequence>
<gene>
    <name evidence="9" type="ORF">H2C83_16495</name>
</gene>
<dbReference type="RefSeq" id="WP_181742337.1">
    <property type="nucleotide sequence ID" value="NZ_JACEOL010000076.1"/>
</dbReference>
<proteinExistence type="inferred from homology"/>
<dbReference type="Pfam" id="PF06173">
    <property type="entry name" value="DUF986"/>
    <property type="match status" value="1"/>
</dbReference>
<feature type="transmembrane region" description="Helical" evidence="8">
    <location>
        <begin position="43"/>
        <end position="63"/>
    </location>
</feature>
<evidence type="ECO:0000256" key="3">
    <source>
        <dbReference type="ARBA" id="ARBA00019407"/>
    </source>
</evidence>
<evidence type="ECO:0000313" key="9">
    <source>
        <dbReference type="EMBL" id="MBA4603867.1"/>
    </source>
</evidence>
<comment type="similarity">
    <text evidence="2">Belongs to the UPF0266 family.</text>
</comment>
<keyword evidence="10" id="KW-1185">Reference proteome</keyword>
<comment type="caution">
    <text evidence="9">The sequence shown here is derived from an EMBL/GenBank/DDBJ whole genome shotgun (WGS) entry which is preliminary data.</text>
</comment>
<evidence type="ECO:0000256" key="8">
    <source>
        <dbReference type="SAM" id="Phobius"/>
    </source>
</evidence>
<evidence type="ECO:0000256" key="7">
    <source>
        <dbReference type="ARBA" id="ARBA00023136"/>
    </source>
</evidence>
<protein>
    <recommendedName>
        <fullName evidence="3">UPF0266 membrane protein YobD</fullName>
    </recommendedName>
</protein>
<dbReference type="AlphaFoldDB" id="A0A7W1XV48"/>
<reference evidence="9 10" key="1">
    <citation type="submission" date="2020-07" db="EMBL/GenBank/DDBJ databases">
        <title>Thermoactinomyces phylogeny.</title>
        <authorList>
            <person name="Dunlap C."/>
        </authorList>
    </citation>
    <scope>NUCLEOTIDE SEQUENCE [LARGE SCALE GENOMIC DNA]</scope>
    <source>
        <strain evidence="9 10">AMNI-1</strain>
    </source>
</reference>
<dbReference type="InterPro" id="IPR009328">
    <property type="entry name" value="DUF986"/>
</dbReference>
<accession>A0A7W1XV48</accession>
<keyword evidence="7 8" id="KW-0472">Membrane</keyword>
<dbReference type="HAMAP" id="MF_01071">
    <property type="entry name" value="UPF0266"/>
    <property type="match status" value="1"/>
</dbReference>
<keyword evidence="5 8" id="KW-0812">Transmembrane</keyword>
<feature type="transmembrane region" description="Helical" evidence="8">
    <location>
        <begin position="6"/>
        <end position="31"/>
    </location>
</feature>
<organism evidence="9 10">
    <name type="scientific">Thermoactinomyces mirandus</name>
    <dbReference type="NCBI Taxonomy" id="2756294"/>
    <lineage>
        <taxon>Bacteria</taxon>
        <taxon>Bacillati</taxon>
        <taxon>Bacillota</taxon>
        <taxon>Bacilli</taxon>
        <taxon>Bacillales</taxon>
        <taxon>Thermoactinomycetaceae</taxon>
        <taxon>Thermoactinomyces</taxon>
    </lineage>
</organism>
<dbReference type="EMBL" id="JACEOL010000076">
    <property type="protein sequence ID" value="MBA4603867.1"/>
    <property type="molecule type" value="Genomic_DNA"/>
</dbReference>
<evidence type="ECO:0000256" key="1">
    <source>
        <dbReference type="ARBA" id="ARBA00004651"/>
    </source>
</evidence>
<evidence type="ECO:0000256" key="5">
    <source>
        <dbReference type="ARBA" id="ARBA00022692"/>
    </source>
</evidence>
<evidence type="ECO:0000313" key="10">
    <source>
        <dbReference type="Proteomes" id="UP000538292"/>
    </source>
</evidence>
<evidence type="ECO:0000256" key="6">
    <source>
        <dbReference type="ARBA" id="ARBA00022989"/>
    </source>
</evidence>